<proteinExistence type="predicted"/>
<evidence type="ECO:0000313" key="6">
    <source>
        <dbReference type="Proteomes" id="UP000823982"/>
    </source>
</evidence>
<organism evidence="5 6">
    <name type="scientific">Candidatus Faeciplasma gallinarum</name>
    <dbReference type="NCBI Taxonomy" id="2840799"/>
    <lineage>
        <taxon>Bacteria</taxon>
        <taxon>Bacillati</taxon>
        <taxon>Bacillota</taxon>
        <taxon>Clostridia</taxon>
        <taxon>Eubacteriales</taxon>
        <taxon>Oscillospiraceae</taxon>
        <taxon>Oscillospiraceae incertae sedis</taxon>
        <taxon>Candidatus Faeciplasma</taxon>
    </lineage>
</organism>
<evidence type="ECO:0000256" key="1">
    <source>
        <dbReference type="ARBA" id="ARBA00022448"/>
    </source>
</evidence>
<sequence>MQNDSAECVLSLKSLCCSYGGDDVVKDLSFDVLRGQKLCILGPNGSGKTTLLRALAGIISYRGSAKLMGREIKSYSRKELSQNIAMFSQLSQVYFGYTVYDTVAMGRYVRRKSVFSPAADDSAQVMKYIDKLGLREIMHKPVTELSGGQLQRVLLARTFAQEPSVILLDEPLNHLDISYQATLVKLINEWAEQKSQEKTVIGVIHELNFCPMLFERAILIDGGKIAADGDICEVLKSSTLARVYNADVAGFMRKSLEFWG</sequence>
<dbReference type="InterPro" id="IPR003439">
    <property type="entry name" value="ABC_transporter-like_ATP-bd"/>
</dbReference>
<dbReference type="GO" id="GO:0016887">
    <property type="term" value="F:ATP hydrolysis activity"/>
    <property type="evidence" value="ECO:0007669"/>
    <property type="project" value="InterPro"/>
</dbReference>
<dbReference type="EMBL" id="DVIR01000065">
    <property type="protein sequence ID" value="HIS25153.1"/>
    <property type="molecule type" value="Genomic_DNA"/>
</dbReference>
<reference evidence="5" key="1">
    <citation type="submission" date="2020-10" db="EMBL/GenBank/DDBJ databases">
        <authorList>
            <person name="Gilroy R."/>
        </authorList>
    </citation>
    <scope>NUCLEOTIDE SEQUENCE</scope>
    <source>
        <strain evidence="5">CHK157-1446</strain>
    </source>
</reference>
<dbReference type="PANTHER" id="PTHR42794:SF2">
    <property type="entry name" value="ABC TRANSPORTER ATP-BINDING PROTEIN"/>
    <property type="match status" value="1"/>
</dbReference>
<comment type="caution">
    <text evidence="5">The sequence shown here is derived from an EMBL/GenBank/DDBJ whole genome shotgun (WGS) entry which is preliminary data.</text>
</comment>
<dbReference type="SUPFAM" id="SSF52540">
    <property type="entry name" value="P-loop containing nucleoside triphosphate hydrolases"/>
    <property type="match status" value="1"/>
</dbReference>
<protein>
    <submittedName>
        <fullName evidence="5">ABC transporter ATP-binding protein</fullName>
    </submittedName>
</protein>
<dbReference type="PROSITE" id="PS00211">
    <property type="entry name" value="ABC_TRANSPORTER_1"/>
    <property type="match status" value="1"/>
</dbReference>
<reference evidence="5" key="2">
    <citation type="journal article" date="2021" name="PeerJ">
        <title>Extensive microbial diversity within the chicken gut microbiome revealed by metagenomics and culture.</title>
        <authorList>
            <person name="Gilroy R."/>
            <person name="Ravi A."/>
            <person name="Getino M."/>
            <person name="Pursley I."/>
            <person name="Horton D.L."/>
            <person name="Alikhan N.F."/>
            <person name="Baker D."/>
            <person name="Gharbi K."/>
            <person name="Hall N."/>
            <person name="Watson M."/>
            <person name="Adriaenssens E.M."/>
            <person name="Foster-Nyarko E."/>
            <person name="Jarju S."/>
            <person name="Secka A."/>
            <person name="Antonio M."/>
            <person name="Oren A."/>
            <person name="Chaudhuri R.R."/>
            <person name="La Ragione R."/>
            <person name="Hildebrand F."/>
            <person name="Pallen M.J."/>
        </authorList>
    </citation>
    <scope>NUCLEOTIDE SEQUENCE</scope>
    <source>
        <strain evidence="5">CHK157-1446</strain>
    </source>
</reference>
<dbReference type="GO" id="GO:0005524">
    <property type="term" value="F:ATP binding"/>
    <property type="evidence" value="ECO:0007669"/>
    <property type="project" value="UniProtKB-KW"/>
</dbReference>
<dbReference type="InterPro" id="IPR003593">
    <property type="entry name" value="AAA+_ATPase"/>
</dbReference>
<dbReference type="InterPro" id="IPR017871">
    <property type="entry name" value="ABC_transporter-like_CS"/>
</dbReference>
<keyword evidence="3 5" id="KW-0067">ATP-binding</keyword>
<name>A0A9D1JIC3_9FIRM</name>
<evidence type="ECO:0000256" key="2">
    <source>
        <dbReference type="ARBA" id="ARBA00022741"/>
    </source>
</evidence>
<dbReference type="Gene3D" id="3.40.50.300">
    <property type="entry name" value="P-loop containing nucleotide triphosphate hydrolases"/>
    <property type="match status" value="1"/>
</dbReference>
<accession>A0A9D1JIC3</accession>
<dbReference type="CDD" id="cd03214">
    <property type="entry name" value="ABC_Iron-Siderophores_B12_Hemin"/>
    <property type="match status" value="1"/>
</dbReference>
<evidence type="ECO:0000313" key="5">
    <source>
        <dbReference type="EMBL" id="HIS25153.1"/>
    </source>
</evidence>
<feature type="domain" description="ABC transporter" evidence="4">
    <location>
        <begin position="10"/>
        <end position="247"/>
    </location>
</feature>
<evidence type="ECO:0000256" key="3">
    <source>
        <dbReference type="ARBA" id="ARBA00022840"/>
    </source>
</evidence>
<dbReference type="AlphaFoldDB" id="A0A9D1JIC3"/>
<dbReference type="FunFam" id="3.40.50.300:FF:000134">
    <property type="entry name" value="Iron-enterobactin ABC transporter ATP-binding protein"/>
    <property type="match status" value="1"/>
</dbReference>
<gene>
    <name evidence="5" type="ORF">IAD01_07125</name>
</gene>
<evidence type="ECO:0000259" key="4">
    <source>
        <dbReference type="PROSITE" id="PS50893"/>
    </source>
</evidence>
<dbReference type="SMART" id="SM00382">
    <property type="entry name" value="AAA"/>
    <property type="match status" value="1"/>
</dbReference>
<keyword evidence="2" id="KW-0547">Nucleotide-binding</keyword>
<dbReference type="PANTHER" id="PTHR42794">
    <property type="entry name" value="HEMIN IMPORT ATP-BINDING PROTEIN HMUV"/>
    <property type="match status" value="1"/>
</dbReference>
<dbReference type="PROSITE" id="PS50893">
    <property type="entry name" value="ABC_TRANSPORTER_2"/>
    <property type="match status" value="1"/>
</dbReference>
<dbReference type="InterPro" id="IPR027417">
    <property type="entry name" value="P-loop_NTPase"/>
</dbReference>
<dbReference type="Proteomes" id="UP000823982">
    <property type="component" value="Unassembled WGS sequence"/>
</dbReference>
<keyword evidence="1" id="KW-0813">Transport</keyword>
<dbReference type="Pfam" id="PF00005">
    <property type="entry name" value="ABC_tran"/>
    <property type="match status" value="1"/>
</dbReference>